<dbReference type="PANTHER" id="PTHR24416:SF580">
    <property type="entry name" value="DISCOIDIN DOMAIN RECEPTOR, ISOFORM F"/>
    <property type="match status" value="1"/>
</dbReference>
<dbReference type="GO" id="GO:0051897">
    <property type="term" value="P:positive regulation of phosphatidylinositol 3-kinase/protein kinase B signal transduction"/>
    <property type="evidence" value="ECO:0007669"/>
    <property type="project" value="TreeGrafter"/>
</dbReference>
<keyword evidence="1" id="KW-0732">Signal</keyword>
<dbReference type="GO" id="GO:0005886">
    <property type="term" value="C:plasma membrane"/>
    <property type="evidence" value="ECO:0007669"/>
    <property type="project" value="TreeGrafter"/>
</dbReference>
<organism evidence="3 4">
    <name type="scientific">Aromia moschata</name>
    <dbReference type="NCBI Taxonomy" id="1265417"/>
    <lineage>
        <taxon>Eukaryota</taxon>
        <taxon>Metazoa</taxon>
        <taxon>Ecdysozoa</taxon>
        <taxon>Arthropoda</taxon>
        <taxon>Hexapoda</taxon>
        <taxon>Insecta</taxon>
        <taxon>Pterygota</taxon>
        <taxon>Neoptera</taxon>
        <taxon>Endopterygota</taxon>
        <taxon>Coleoptera</taxon>
        <taxon>Polyphaga</taxon>
        <taxon>Cucujiformia</taxon>
        <taxon>Chrysomeloidea</taxon>
        <taxon>Cerambycidae</taxon>
        <taxon>Cerambycinae</taxon>
        <taxon>Callichromatini</taxon>
        <taxon>Aromia</taxon>
    </lineage>
</organism>
<proteinExistence type="predicted"/>
<evidence type="ECO:0000313" key="4">
    <source>
        <dbReference type="Proteomes" id="UP001162162"/>
    </source>
</evidence>
<comment type="caution">
    <text evidence="3">The sequence shown here is derived from an EMBL/GenBank/DDBJ whole genome shotgun (WGS) entry which is preliminary data.</text>
</comment>
<feature type="signal peptide" evidence="1">
    <location>
        <begin position="1"/>
        <end position="34"/>
    </location>
</feature>
<dbReference type="GO" id="GO:0043235">
    <property type="term" value="C:receptor complex"/>
    <property type="evidence" value="ECO:0007669"/>
    <property type="project" value="TreeGrafter"/>
</dbReference>
<evidence type="ECO:0000259" key="2">
    <source>
        <dbReference type="PROSITE" id="PS50011"/>
    </source>
</evidence>
<dbReference type="GO" id="GO:0010976">
    <property type="term" value="P:positive regulation of neuron projection development"/>
    <property type="evidence" value="ECO:0007669"/>
    <property type="project" value="TreeGrafter"/>
</dbReference>
<dbReference type="InterPro" id="IPR000719">
    <property type="entry name" value="Prot_kinase_dom"/>
</dbReference>
<dbReference type="InterPro" id="IPR011009">
    <property type="entry name" value="Kinase-like_dom_sf"/>
</dbReference>
<dbReference type="GO" id="GO:0005518">
    <property type="term" value="F:collagen binding"/>
    <property type="evidence" value="ECO:0007669"/>
    <property type="project" value="TreeGrafter"/>
</dbReference>
<protein>
    <recommendedName>
        <fullName evidence="2">Protein kinase domain-containing protein</fullName>
    </recommendedName>
</protein>
<evidence type="ECO:0000313" key="3">
    <source>
        <dbReference type="EMBL" id="KAJ8942407.1"/>
    </source>
</evidence>
<evidence type="ECO:0000256" key="1">
    <source>
        <dbReference type="SAM" id="SignalP"/>
    </source>
</evidence>
<dbReference type="Proteomes" id="UP001162162">
    <property type="component" value="Unassembled WGS sequence"/>
</dbReference>
<gene>
    <name evidence="3" type="ORF">NQ318_014454</name>
</gene>
<dbReference type="Pfam" id="PF07714">
    <property type="entry name" value="PK_Tyr_Ser-Thr"/>
    <property type="match status" value="1"/>
</dbReference>
<dbReference type="Gene3D" id="1.10.510.10">
    <property type="entry name" value="Transferase(Phosphotransferase) domain 1"/>
    <property type="match status" value="1"/>
</dbReference>
<name>A0AAV8XTG4_9CUCU</name>
<dbReference type="EMBL" id="JAPWTK010000328">
    <property type="protein sequence ID" value="KAJ8942407.1"/>
    <property type="molecule type" value="Genomic_DNA"/>
</dbReference>
<dbReference type="InterPro" id="IPR001245">
    <property type="entry name" value="Ser-Thr/Tyr_kinase_cat_dom"/>
</dbReference>
<sequence>MTGFQGRQTTKSDVWAFAVALWEILMFCTQQPYAELTSEQVVENSNHWYQNDGCQRYLPRPPACPREIYDLMGECWKRNAADRPRFAEIHLFLQRKNLGYMPAPNSQLPNTSLEK</sequence>
<keyword evidence="4" id="KW-1185">Reference proteome</keyword>
<dbReference type="AlphaFoldDB" id="A0AAV8XTG4"/>
<feature type="chain" id="PRO_5043653454" description="Protein kinase domain-containing protein" evidence="1">
    <location>
        <begin position="35"/>
        <end position="115"/>
    </location>
</feature>
<dbReference type="PROSITE" id="PS50011">
    <property type="entry name" value="PROTEIN_KINASE_DOM"/>
    <property type="match status" value="1"/>
</dbReference>
<dbReference type="GO" id="GO:0038062">
    <property type="term" value="F:protein tyrosine kinase collagen receptor activity"/>
    <property type="evidence" value="ECO:0007669"/>
    <property type="project" value="TreeGrafter"/>
</dbReference>
<dbReference type="GO" id="GO:0005524">
    <property type="term" value="F:ATP binding"/>
    <property type="evidence" value="ECO:0007669"/>
    <property type="project" value="InterPro"/>
</dbReference>
<accession>A0AAV8XTG4</accession>
<dbReference type="PANTHER" id="PTHR24416">
    <property type="entry name" value="TYROSINE-PROTEIN KINASE RECEPTOR"/>
    <property type="match status" value="1"/>
</dbReference>
<dbReference type="SUPFAM" id="SSF56112">
    <property type="entry name" value="Protein kinase-like (PK-like)"/>
    <property type="match status" value="1"/>
</dbReference>
<feature type="domain" description="Protein kinase" evidence="2">
    <location>
        <begin position="1"/>
        <end position="93"/>
    </location>
</feature>
<dbReference type="InterPro" id="IPR050122">
    <property type="entry name" value="RTK"/>
</dbReference>
<reference evidence="3" key="1">
    <citation type="journal article" date="2023" name="Insect Mol. Biol.">
        <title>Genome sequencing provides insights into the evolution of gene families encoding plant cell wall-degrading enzymes in longhorned beetles.</title>
        <authorList>
            <person name="Shin N.R."/>
            <person name="Okamura Y."/>
            <person name="Kirsch R."/>
            <person name="Pauchet Y."/>
        </authorList>
    </citation>
    <scope>NUCLEOTIDE SEQUENCE</scope>
    <source>
        <strain evidence="3">AMC_N1</strain>
    </source>
</reference>